<dbReference type="InterPro" id="IPR020097">
    <property type="entry name" value="PsdUridine_synth_TruA_a/b_dom"/>
</dbReference>
<dbReference type="Proteomes" id="UP000504624">
    <property type="component" value="Unplaced"/>
</dbReference>
<protein>
    <recommendedName>
        <fullName evidence="7">tRNA pseudouridine synthase</fullName>
        <ecNumber evidence="7">5.4.99.12</ecNumber>
    </recommendedName>
</protein>
<dbReference type="GO" id="GO:0031119">
    <property type="term" value="P:tRNA pseudouridine synthesis"/>
    <property type="evidence" value="ECO:0007669"/>
    <property type="project" value="TreeGrafter"/>
</dbReference>
<feature type="binding site" evidence="6">
    <location>
        <position position="124"/>
    </location>
    <ligand>
        <name>substrate</name>
    </ligand>
</feature>
<dbReference type="CTD" id="126789"/>
<keyword evidence="3 7" id="KW-0413">Isomerase</keyword>
<dbReference type="PANTHER" id="PTHR11142">
    <property type="entry name" value="PSEUDOURIDYLATE SYNTHASE"/>
    <property type="match status" value="1"/>
</dbReference>
<comment type="catalytic activity">
    <reaction evidence="4">
        <text>a uridine in tRNA = a pseudouridine in tRNA</text>
        <dbReference type="Rhea" id="RHEA:54572"/>
        <dbReference type="Rhea" id="RHEA-COMP:13339"/>
        <dbReference type="Rhea" id="RHEA-COMP:13934"/>
        <dbReference type="ChEBI" id="CHEBI:65314"/>
        <dbReference type="ChEBI" id="CHEBI:65315"/>
    </reaction>
</comment>
<dbReference type="PANTHER" id="PTHR11142:SF0">
    <property type="entry name" value="TRNA PSEUDOURIDINE SYNTHASE-LIKE 1"/>
    <property type="match status" value="1"/>
</dbReference>
<evidence type="ECO:0000256" key="4">
    <source>
        <dbReference type="ARBA" id="ARBA00036943"/>
    </source>
</evidence>
<evidence type="ECO:0000256" key="1">
    <source>
        <dbReference type="ARBA" id="ARBA00009375"/>
    </source>
</evidence>
<dbReference type="SUPFAM" id="SSF55120">
    <property type="entry name" value="Pseudouridine synthase"/>
    <property type="match status" value="1"/>
</dbReference>
<feature type="domain" description="Pseudouridine synthase I TruA alpha/beta" evidence="8">
    <location>
        <begin position="162"/>
        <end position="280"/>
    </location>
</feature>
<dbReference type="InterPro" id="IPR001406">
    <property type="entry name" value="PsdUridine_synth_TruA"/>
</dbReference>
<evidence type="ECO:0000313" key="9">
    <source>
        <dbReference type="Proteomes" id="UP000504624"/>
    </source>
</evidence>
<evidence type="ECO:0000256" key="3">
    <source>
        <dbReference type="ARBA" id="ARBA00023235"/>
    </source>
</evidence>
<feature type="domain" description="Pseudouridine synthase I TruA alpha/beta" evidence="8">
    <location>
        <begin position="13"/>
        <end position="117"/>
    </location>
</feature>
<evidence type="ECO:0000259" key="8">
    <source>
        <dbReference type="Pfam" id="PF01416"/>
    </source>
</evidence>
<dbReference type="InterPro" id="IPR020095">
    <property type="entry name" value="PsdUridine_synth_TruA_C"/>
</dbReference>
<evidence type="ECO:0000256" key="5">
    <source>
        <dbReference type="PIRSR" id="PIRSR001430-1"/>
    </source>
</evidence>
<organism evidence="9 10">
    <name type="scientific">Lepidothrix coronata</name>
    <name type="common">blue-crowned manakin</name>
    <dbReference type="NCBI Taxonomy" id="321398"/>
    <lineage>
        <taxon>Eukaryota</taxon>
        <taxon>Metazoa</taxon>
        <taxon>Chordata</taxon>
        <taxon>Craniata</taxon>
        <taxon>Vertebrata</taxon>
        <taxon>Euteleostomi</taxon>
        <taxon>Archelosauria</taxon>
        <taxon>Archosauria</taxon>
        <taxon>Dinosauria</taxon>
        <taxon>Saurischia</taxon>
        <taxon>Theropoda</taxon>
        <taxon>Coelurosauria</taxon>
        <taxon>Aves</taxon>
        <taxon>Neognathae</taxon>
        <taxon>Neoaves</taxon>
        <taxon>Telluraves</taxon>
        <taxon>Australaves</taxon>
        <taxon>Passeriformes</taxon>
        <taxon>Pipridae</taxon>
        <taxon>Lepidothrix</taxon>
    </lineage>
</organism>
<dbReference type="InterPro" id="IPR020094">
    <property type="entry name" value="TruA/RsuA/RluB/E/F_N"/>
</dbReference>
<dbReference type="InterPro" id="IPR020103">
    <property type="entry name" value="PsdUridine_synth_cat_dom_sf"/>
</dbReference>
<dbReference type="RefSeq" id="XP_017681229.1">
    <property type="nucleotide sequence ID" value="XM_017825740.1"/>
</dbReference>
<reference evidence="10" key="1">
    <citation type="submission" date="2025-08" db="UniProtKB">
        <authorList>
            <consortium name="RefSeq"/>
        </authorList>
    </citation>
    <scope>IDENTIFICATION</scope>
</reference>
<dbReference type="GO" id="GO:0160147">
    <property type="term" value="F:tRNA pseudouridine(38-40) synthase activity"/>
    <property type="evidence" value="ECO:0007669"/>
    <property type="project" value="UniProtKB-EC"/>
</dbReference>
<accession>A0A6J0I5R8</accession>
<evidence type="ECO:0000256" key="6">
    <source>
        <dbReference type="PIRSR" id="PIRSR001430-2"/>
    </source>
</evidence>
<feature type="active site" description="Nucleophile" evidence="5">
    <location>
        <position position="60"/>
    </location>
</feature>
<dbReference type="FunFam" id="3.30.70.580:FF:000011">
    <property type="entry name" value="tRNA pseudouridine synthase"/>
    <property type="match status" value="1"/>
</dbReference>
<comment type="catalytic activity">
    <reaction evidence="7">
        <text>uridine(38/39/40) in tRNA = pseudouridine(38/39/40) in tRNA</text>
        <dbReference type="Rhea" id="RHEA:22376"/>
        <dbReference type="Rhea" id="RHEA-COMP:10085"/>
        <dbReference type="Rhea" id="RHEA-COMP:10087"/>
        <dbReference type="ChEBI" id="CHEBI:65314"/>
        <dbReference type="ChEBI" id="CHEBI:65315"/>
        <dbReference type="EC" id="5.4.99.12"/>
    </reaction>
</comment>
<gene>
    <name evidence="10" type="primary">PUSL1</name>
</gene>
<keyword evidence="9" id="KW-1185">Reference proteome</keyword>
<name>A0A6J0I5R8_9PASS</name>
<sequence>MGCAPARYLVFFQYFGTRYSGVMETKRDQALIGVQNYLEKAAESLKASAPIKFRISSRTDTGVHALCNAAHLDIQRGPGKPHFSEEQLLSSLNKHLRPEPIRILSAHRVPSSFHARFSALSRTYIYRLLLGCAHHSQVPVFERDLCWAPAGGPLNVPAMQEAAQFLLGTHDFSTFRSLNSDTEFTSPVRTIFQLDIQPSAGFLSHHYEHRALEFWEVKIKGRSFLYRQVRRMVGALVAVGMGRLAPHHVKELLEVKDALAFPPNIMAPPSGLFLKSVEYNEADLDVTVAPGG</sequence>
<evidence type="ECO:0000256" key="7">
    <source>
        <dbReference type="RuleBase" id="RU003792"/>
    </source>
</evidence>
<dbReference type="Gene3D" id="3.30.70.660">
    <property type="entry name" value="Pseudouridine synthase I, catalytic domain, C-terminal subdomain"/>
    <property type="match status" value="1"/>
</dbReference>
<keyword evidence="2 7" id="KW-0819">tRNA processing</keyword>
<evidence type="ECO:0000313" key="10">
    <source>
        <dbReference type="RefSeq" id="XP_017681229.1"/>
    </source>
</evidence>
<dbReference type="OrthoDB" id="271910at2759"/>
<proteinExistence type="inferred from homology"/>
<dbReference type="GeneID" id="108502629"/>
<dbReference type="HAMAP" id="MF_00171">
    <property type="entry name" value="TruA"/>
    <property type="match status" value="1"/>
</dbReference>
<dbReference type="AlphaFoldDB" id="A0A6J0I5R8"/>
<evidence type="ECO:0000256" key="2">
    <source>
        <dbReference type="ARBA" id="ARBA00022694"/>
    </source>
</evidence>
<dbReference type="EC" id="5.4.99.12" evidence="7"/>
<dbReference type="Gene3D" id="3.30.70.580">
    <property type="entry name" value="Pseudouridine synthase I, catalytic domain, N-terminal subdomain"/>
    <property type="match status" value="1"/>
</dbReference>
<dbReference type="Pfam" id="PF01416">
    <property type="entry name" value="PseudoU_synth_1"/>
    <property type="match status" value="2"/>
</dbReference>
<comment type="similarity">
    <text evidence="1 7">Belongs to the tRNA pseudouridine synthase TruA family.</text>
</comment>
<dbReference type="GO" id="GO:0003723">
    <property type="term" value="F:RNA binding"/>
    <property type="evidence" value="ECO:0007669"/>
    <property type="project" value="InterPro"/>
</dbReference>
<dbReference type="PIRSF" id="PIRSF001430">
    <property type="entry name" value="tRNA_psdUrid_synth"/>
    <property type="match status" value="1"/>
</dbReference>
<dbReference type="CDD" id="cd02570">
    <property type="entry name" value="PseudoU_synth_EcTruA"/>
    <property type="match status" value="1"/>
</dbReference>